<protein>
    <recommendedName>
        <fullName evidence="3">C2 domain-containing protein</fullName>
    </recommendedName>
</protein>
<sequence length="154" mass="16583">MDIVADSQSLLRLSLVVILSRFEGERERMGNCLSHVKGGKQAVGGVGHHMDPAGAAGGGDGAAVGRPNDVVDLFYRTKGLNALYIPIELSLLALKLRDLDIVSKSDPMAVVSLRQRDGTLEDLGPTEVIMNNLDPVWVHFCCTNLWSRTVPCTA</sequence>
<dbReference type="Gene3D" id="2.60.40.150">
    <property type="entry name" value="C2 domain"/>
    <property type="match status" value="1"/>
</dbReference>
<dbReference type="EMBL" id="AYRZ02000005">
    <property type="protein sequence ID" value="PHT82219.1"/>
    <property type="molecule type" value="Genomic_DNA"/>
</dbReference>
<comment type="caution">
    <text evidence="1">The sequence shown here is derived from an EMBL/GenBank/DDBJ whole genome shotgun (WGS) entry which is preliminary data.</text>
</comment>
<dbReference type="PANTHER" id="PTHR10857:SF120">
    <property type="entry name" value="PROTEIN BONZAI 3"/>
    <property type="match status" value="1"/>
</dbReference>
<name>A0A2G2ZJP7_CAPAN</name>
<evidence type="ECO:0008006" key="3">
    <source>
        <dbReference type="Google" id="ProtNLM"/>
    </source>
</evidence>
<accession>A0A2G2ZJP7</accession>
<evidence type="ECO:0000313" key="1">
    <source>
        <dbReference type="EMBL" id="PHT82219.1"/>
    </source>
</evidence>
<gene>
    <name evidence="1" type="ORF">T459_15234</name>
</gene>
<dbReference type="AlphaFoldDB" id="A0A2G2ZJP7"/>
<dbReference type="SUPFAM" id="SSF49562">
    <property type="entry name" value="C2 domain (Calcium/lipid-binding domain, CaLB)"/>
    <property type="match status" value="1"/>
</dbReference>
<dbReference type="GO" id="GO:0005544">
    <property type="term" value="F:calcium-dependent phospholipid binding"/>
    <property type="evidence" value="ECO:0007669"/>
    <property type="project" value="InterPro"/>
</dbReference>
<reference evidence="1 2" key="1">
    <citation type="journal article" date="2014" name="Nat. Genet.">
        <title>Genome sequence of the hot pepper provides insights into the evolution of pungency in Capsicum species.</title>
        <authorList>
            <person name="Kim S."/>
            <person name="Park M."/>
            <person name="Yeom S.I."/>
            <person name="Kim Y.M."/>
            <person name="Lee J.M."/>
            <person name="Lee H.A."/>
            <person name="Seo E."/>
            <person name="Choi J."/>
            <person name="Cheong K."/>
            <person name="Kim K.T."/>
            <person name="Jung K."/>
            <person name="Lee G.W."/>
            <person name="Oh S.K."/>
            <person name="Bae C."/>
            <person name="Kim S.B."/>
            <person name="Lee H.Y."/>
            <person name="Kim S.Y."/>
            <person name="Kim M.S."/>
            <person name="Kang B.C."/>
            <person name="Jo Y.D."/>
            <person name="Yang H.B."/>
            <person name="Jeong H.J."/>
            <person name="Kang W.H."/>
            <person name="Kwon J.K."/>
            <person name="Shin C."/>
            <person name="Lim J.Y."/>
            <person name="Park J.H."/>
            <person name="Huh J.H."/>
            <person name="Kim J.S."/>
            <person name="Kim B.D."/>
            <person name="Cohen O."/>
            <person name="Paran I."/>
            <person name="Suh M.C."/>
            <person name="Lee S.B."/>
            <person name="Kim Y.K."/>
            <person name="Shin Y."/>
            <person name="Noh S.J."/>
            <person name="Park J."/>
            <person name="Seo Y.S."/>
            <person name="Kwon S.Y."/>
            <person name="Kim H.A."/>
            <person name="Park J.M."/>
            <person name="Kim H.J."/>
            <person name="Choi S.B."/>
            <person name="Bosland P.W."/>
            <person name="Reeves G."/>
            <person name="Jo S.H."/>
            <person name="Lee B.W."/>
            <person name="Cho H.T."/>
            <person name="Choi H.S."/>
            <person name="Lee M.S."/>
            <person name="Yu Y."/>
            <person name="Do Choi Y."/>
            <person name="Park B.S."/>
            <person name="van Deynze A."/>
            <person name="Ashrafi H."/>
            <person name="Hill T."/>
            <person name="Kim W.T."/>
            <person name="Pai H.S."/>
            <person name="Ahn H.K."/>
            <person name="Yeam I."/>
            <person name="Giovannoni J.J."/>
            <person name="Rose J.K."/>
            <person name="Sorensen I."/>
            <person name="Lee S.J."/>
            <person name="Kim R.W."/>
            <person name="Choi I.Y."/>
            <person name="Choi B.S."/>
            <person name="Lim J.S."/>
            <person name="Lee Y.H."/>
            <person name="Choi D."/>
        </authorList>
    </citation>
    <scope>NUCLEOTIDE SEQUENCE [LARGE SCALE GENOMIC DNA]</scope>
    <source>
        <strain evidence="2">cv. CM334</strain>
    </source>
</reference>
<evidence type="ECO:0000313" key="2">
    <source>
        <dbReference type="Proteomes" id="UP000222542"/>
    </source>
</evidence>
<reference evidence="1 2" key="2">
    <citation type="journal article" date="2017" name="Genome Biol.">
        <title>New reference genome sequences of hot pepper reveal the massive evolution of plant disease-resistance genes by retroduplication.</title>
        <authorList>
            <person name="Kim S."/>
            <person name="Park J."/>
            <person name="Yeom S.I."/>
            <person name="Kim Y.M."/>
            <person name="Seo E."/>
            <person name="Kim K.T."/>
            <person name="Kim M.S."/>
            <person name="Lee J.M."/>
            <person name="Cheong K."/>
            <person name="Shin H.S."/>
            <person name="Kim S.B."/>
            <person name="Han K."/>
            <person name="Lee J."/>
            <person name="Park M."/>
            <person name="Lee H.A."/>
            <person name="Lee H.Y."/>
            <person name="Lee Y."/>
            <person name="Oh S."/>
            <person name="Lee J.H."/>
            <person name="Choi E."/>
            <person name="Choi E."/>
            <person name="Lee S.E."/>
            <person name="Jeon J."/>
            <person name="Kim H."/>
            <person name="Choi G."/>
            <person name="Song H."/>
            <person name="Lee J."/>
            <person name="Lee S.C."/>
            <person name="Kwon J.K."/>
            <person name="Lee H.Y."/>
            <person name="Koo N."/>
            <person name="Hong Y."/>
            <person name="Kim R.W."/>
            <person name="Kang W.H."/>
            <person name="Huh J.H."/>
            <person name="Kang B.C."/>
            <person name="Yang T.J."/>
            <person name="Lee Y.H."/>
            <person name="Bennetzen J.L."/>
            <person name="Choi D."/>
        </authorList>
    </citation>
    <scope>NUCLEOTIDE SEQUENCE [LARGE SCALE GENOMIC DNA]</scope>
    <source>
        <strain evidence="2">cv. CM334</strain>
    </source>
</reference>
<organism evidence="1 2">
    <name type="scientific">Capsicum annuum</name>
    <name type="common">Capsicum pepper</name>
    <dbReference type="NCBI Taxonomy" id="4072"/>
    <lineage>
        <taxon>Eukaryota</taxon>
        <taxon>Viridiplantae</taxon>
        <taxon>Streptophyta</taxon>
        <taxon>Embryophyta</taxon>
        <taxon>Tracheophyta</taxon>
        <taxon>Spermatophyta</taxon>
        <taxon>Magnoliopsida</taxon>
        <taxon>eudicotyledons</taxon>
        <taxon>Gunneridae</taxon>
        <taxon>Pentapetalae</taxon>
        <taxon>asterids</taxon>
        <taxon>lamiids</taxon>
        <taxon>Solanales</taxon>
        <taxon>Solanaceae</taxon>
        <taxon>Solanoideae</taxon>
        <taxon>Capsiceae</taxon>
        <taxon>Capsicum</taxon>
    </lineage>
</organism>
<dbReference type="InterPro" id="IPR045052">
    <property type="entry name" value="Copine"/>
</dbReference>
<proteinExistence type="predicted"/>
<dbReference type="Proteomes" id="UP000222542">
    <property type="component" value="Unassembled WGS sequence"/>
</dbReference>
<dbReference type="PANTHER" id="PTHR10857">
    <property type="entry name" value="COPINE"/>
    <property type="match status" value="1"/>
</dbReference>
<dbReference type="Gramene" id="PHT82219">
    <property type="protein sequence ID" value="PHT82219"/>
    <property type="gene ID" value="T459_15234"/>
</dbReference>
<dbReference type="InterPro" id="IPR035892">
    <property type="entry name" value="C2_domain_sf"/>
</dbReference>
<keyword evidence="2" id="KW-1185">Reference proteome</keyword>
<dbReference type="SMR" id="A0A2G2ZJP7"/>